<dbReference type="PANTHER" id="PTHR47331">
    <property type="entry name" value="PHD-TYPE DOMAIN-CONTAINING PROTEIN"/>
    <property type="match status" value="1"/>
</dbReference>
<dbReference type="GO" id="GO:0071897">
    <property type="term" value="P:DNA biosynthetic process"/>
    <property type="evidence" value="ECO:0007669"/>
    <property type="project" value="UniProtKB-ARBA"/>
</dbReference>
<dbReference type="OrthoDB" id="6430487at2759"/>
<dbReference type="EMBL" id="BMAW01118769">
    <property type="protein sequence ID" value="GFT81441.1"/>
    <property type="molecule type" value="Genomic_DNA"/>
</dbReference>
<evidence type="ECO:0000313" key="1">
    <source>
        <dbReference type="EMBL" id="GFT81441.1"/>
    </source>
</evidence>
<protein>
    <submittedName>
        <fullName evidence="1">DUF1758 domain-containing protein</fullName>
    </submittedName>
</protein>
<sequence>MYRQILVDPNQRDLQQIVWKNSADAPVKTYKLSTVTYGTFSAPFLGTRTLKALADEKRADFPDAADVISNDIYMNDVLSGESTLEGAKKQQTKISQLLLRGGFELHKWVSNSPELLKDLSAKIPYRAHLPICLIRNFRMLQ</sequence>
<gene>
    <name evidence="1" type="primary">AVEN_268817_1</name>
    <name evidence="1" type="ORF">NPIL_410471</name>
</gene>
<dbReference type="SUPFAM" id="SSF56672">
    <property type="entry name" value="DNA/RNA polymerases"/>
    <property type="match status" value="1"/>
</dbReference>
<dbReference type="InterPro" id="IPR043502">
    <property type="entry name" value="DNA/RNA_pol_sf"/>
</dbReference>
<name>A0A8X6PRA5_NEPPI</name>
<accession>A0A8X6PRA5</accession>
<dbReference type="Proteomes" id="UP000887013">
    <property type="component" value="Unassembled WGS sequence"/>
</dbReference>
<dbReference type="AlphaFoldDB" id="A0A8X6PRA5"/>
<reference evidence="1" key="1">
    <citation type="submission" date="2020-08" db="EMBL/GenBank/DDBJ databases">
        <title>Multicomponent nature underlies the extraordinary mechanical properties of spider dragline silk.</title>
        <authorList>
            <person name="Kono N."/>
            <person name="Nakamura H."/>
            <person name="Mori M."/>
            <person name="Yoshida Y."/>
            <person name="Ohtoshi R."/>
            <person name="Malay A.D."/>
            <person name="Moran D.A.P."/>
            <person name="Tomita M."/>
            <person name="Numata K."/>
            <person name="Arakawa K."/>
        </authorList>
    </citation>
    <scope>NUCLEOTIDE SEQUENCE</scope>
</reference>
<comment type="caution">
    <text evidence="1">The sequence shown here is derived from an EMBL/GenBank/DDBJ whole genome shotgun (WGS) entry which is preliminary data.</text>
</comment>
<organism evidence="1 2">
    <name type="scientific">Nephila pilipes</name>
    <name type="common">Giant wood spider</name>
    <name type="synonym">Nephila maculata</name>
    <dbReference type="NCBI Taxonomy" id="299642"/>
    <lineage>
        <taxon>Eukaryota</taxon>
        <taxon>Metazoa</taxon>
        <taxon>Ecdysozoa</taxon>
        <taxon>Arthropoda</taxon>
        <taxon>Chelicerata</taxon>
        <taxon>Arachnida</taxon>
        <taxon>Araneae</taxon>
        <taxon>Araneomorphae</taxon>
        <taxon>Entelegynae</taxon>
        <taxon>Araneoidea</taxon>
        <taxon>Nephilidae</taxon>
        <taxon>Nephila</taxon>
    </lineage>
</organism>
<keyword evidence="2" id="KW-1185">Reference proteome</keyword>
<proteinExistence type="predicted"/>
<evidence type="ECO:0000313" key="2">
    <source>
        <dbReference type="Proteomes" id="UP000887013"/>
    </source>
</evidence>